<name>A0A2Z5ZFH5_9PROT</name>
<dbReference type="KEGG" id="aot:AcetOri_orf01366"/>
<protein>
    <submittedName>
        <fullName evidence="1">Uncharacterized protein</fullName>
    </submittedName>
</protein>
<organism evidence="1 2">
    <name type="scientific">Acetobacter orientalis</name>
    <dbReference type="NCBI Taxonomy" id="146474"/>
    <lineage>
        <taxon>Bacteria</taxon>
        <taxon>Pseudomonadati</taxon>
        <taxon>Pseudomonadota</taxon>
        <taxon>Alphaproteobacteria</taxon>
        <taxon>Acetobacterales</taxon>
        <taxon>Acetobacteraceae</taxon>
        <taxon>Acetobacter</taxon>
    </lineage>
</organism>
<dbReference type="EMBL" id="AP018515">
    <property type="protein sequence ID" value="BBC79280.1"/>
    <property type="molecule type" value="Genomic_DNA"/>
</dbReference>
<gene>
    <name evidence="1" type="ORF">AcetOrient_orf01366</name>
</gene>
<proteinExistence type="predicted"/>
<evidence type="ECO:0000313" key="2">
    <source>
        <dbReference type="Proteomes" id="UP000270034"/>
    </source>
</evidence>
<accession>A0A2Z5ZFH5</accession>
<dbReference type="AlphaFoldDB" id="A0A2Z5ZFH5"/>
<evidence type="ECO:0000313" key="1">
    <source>
        <dbReference type="EMBL" id="BBC79280.1"/>
    </source>
</evidence>
<reference evidence="1 2" key="1">
    <citation type="submission" date="2018-02" db="EMBL/GenBank/DDBJ databases">
        <title>Acetobacter orientalis genome.</title>
        <authorList>
            <person name="Nakashima N."/>
            <person name="Tamura T."/>
        </authorList>
    </citation>
    <scope>NUCLEOTIDE SEQUENCE [LARGE SCALE GENOMIC DNA]</scope>
    <source>
        <strain evidence="1 2">FAN1</strain>
    </source>
</reference>
<dbReference type="Proteomes" id="UP000270034">
    <property type="component" value="Chromosome"/>
</dbReference>
<sequence length="47" mass="5333">MWASPSTGAGATRVKPQQEQRLFYRKAAFCEKNKTPCQDGRGFVRKT</sequence>